<evidence type="ECO:0000256" key="3">
    <source>
        <dbReference type="ARBA" id="ARBA00022679"/>
    </source>
</evidence>
<evidence type="ECO:0000256" key="4">
    <source>
        <dbReference type="ARBA" id="ARBA00022777"/>
    </source>
</evidence>
<dbReference type="GO" id="GO:0000155">
    <property type="term" value="F:phosphorelay sensor kinase activity"/>
    <property type="evidence" value="ECO:0007669"/>
    <property type="project" value="TreeGrafter"/>
</dbReference>
<keyword evidence="3" id="KW-0808">Transferase</keyword>
<dbReference type="AlphaFoldDB" id="A0A2T4DQ85"/>
<comment type="caution">
    <text evidence="6">The sequence shown here is derived from an EMBL/GenBank/DDBJ whole genome shotgun (WGS) entry which is preliminary data.</text>
</comment>
<dbReference type="PANTHER" id="PTHR43047:SF72">
    <property type="entry name" value="OSMOSENSING HISTIDINE PROTEIN KINASE SLN1"/>
    <property type="match status" value="1"/>
</dbReference>
<proteinExistence type="predicted"/>
<dbReference type="EC" id="2.7.13.3" evidence="2"/>
<dbReference type="Pfam" id="PF02518">
    <property type="entry name" value="HATPase_c"/>
    <property type="match status" value="1"/>
</dbReference>
<dbReference type="InterPro" id="IPR003594">
    <property type="entry name" value="HATPase_dom"/>
</dbReference>
<evidence type="ECO:0000256" key="2">
    <source>
        <dbReference type="ARBA" id="ARBA00012438"/>
    </source>
</evidence>
<dbReference type="SUPFAM" id="SSF55874">
    <property type="entry name" value="ATPase domain of HSP90 chaperone/DNA topoisomerase II/histidine kinase"/>
    <property type="match status" value="1"/>
</dbReference>
<reference evidence="6 7" key="1">
    <citation type="submission" date="2018-03" db="EMBL/GenBank/DDBJ databases">
        <title>Cross-interface Injection: A General Nanoliter Liquid Handling Method Applied to Single Cells Genome Amplification Automated Nanoliter Liquid Handling Applied to Single Cell Multiple Displacement Amplification.</title>
        <authorList>
            <person name="Yun J."/>
            <person name="Xu P."/>
            <person name="Xu J."/>
            <person name="Dai X."/>
            <person name="Wang Y."/>
            <person name="Zheng X."/>
            <person name="Cao C."/>
            <person name="Yi Q."/>
            <person name="Zhu Y."/>
            <person name="Wang L."/>
            <person name="Dong Z."/>
            <person name="Huang Y."/>
            <person name="Huang L."/>
            <person name="Du W."/>
        </authorList>
    </citation>
    <scope>NUCLEOTIDE SEQUENCE [LARGE SCALE GENOMIC DNA]</scope>
    <source>
        <strain evidence="6 7">Z-D1-2</strain>
    </source>
</reference>
<dbReference type="PANTHER" id="PTHR43047">
    <property type="entry name" value="TWO-COMPONENT HISTIDINE PROTEIN KINASE"/>
    <property type="match status" value="1"/>
</dbReference>
<dbReference type="PRINTS" id="PR00344">
    <property type="entry name" value="BCTRLSENSOR"/>
</dbReference>
<dbReference type="Gene3D" id="3.30.565.10">
    <property type="entry name" value="Histidine kinase-like ATPase, C-terminal domain"/>
    <property type="match status" value="1"/>
</dbReference>
<dbReference type="GO" id="GO:0009927">
    <property type="term" value="F:histidine phosphotransfer kinase activity"/>
    <property type="evidence" value="ECO:0007669"/>
    <property type="project" value="TreeGrafter"/>
</dbReference>
<comment type="catalytic activity">
    <reaction evidence="1">
        <text>ATP + protein L-histidine = ADP + protein N-phospho-L-histidine.</text>
        <dbReference type="EC" id="2.7.13.3"/>
    </reaction>
</comment>
<dbReference type="InterPro" id="IPR036890">
    <property type="entry name" value="HATPase_C_sf"/>
</dbReference>
<dbReference type="Proteomes" id="UP000240608">
    <property type="component" value="Unassembled WGS sequence"/>
</dbReference>
<dbReference type="InterPro" id="IPR005467">
    <property type="entry name" value="His_kinase_dom"/>
</dbReference>
<protein>
    <recommendedName>
        <fullName evidence="2">histidine kinase</fullName>
        <ecNumber evidence="2">2.7.13.3</ecNumber>
    </recommendedName>
</protein>
<feature type="non-terminal residue" evidence="6">
    <location>
        <position position="1"/>
    </location>
</feature>
<dbReference type="EMBL" id="PYVU01000075">
    <property type="protein sequence ID" value="PTB95957.1"/>
    <property type="molecule type" value="Genomic_DNA"/>
</dbReference>
<feature type="domain" description="Histidine kinase" evidence="5">
    <location>
        <begin position="1"/>
        <end position="48"/>
    </location>
</feature>
<sequence>DQTRKKPKGSGLGLSICKKIIEYHQGEIWVESDGKQGSKFIFTLPTSTNESILENENYLNEENINS</sequence>
<accession>A0A2T4DQ85</accession>
<gene>
    <name evidence="6" type="ORF">C9994_09545</name>
</gene>
<dbReference type="PROSITE" id="PS50109">
    <property type="entry name" value="HIS_KIN"/>
    <property type="match status" value="1"/>
</dbReference>
<name>A0A2T4DQ85_9BACT</name>
<dbReference type="InterPro" id="IPR004358">
    <property type="entry name" value="Sig_transdc_His_kin-like_C"/>
</dbReference>
<keyword evidence="4" id="KW-0418">Kinase</keyword>
<evidence type="ECO:0000313" key="6">
    <source>
        <dbReference type="EMBL" id="PTB95957.1"/>
    </source>
</evidence>
<organism evidence="6 7">
    <name type="scientific">Marivirga lumbricoides</name>
    <dbReference type="NCBI Taxonomy" id="1046115"/>
    <lineage>
        <taxon>Bacteria</taxon>
        <taxon>Pseudomonadati</taxon>
        <taxon>Bacteroidota</taxon>
        <taxon>Cytophagia</taxon>
        <taxon>Cytophagales</taxon>
        <taxon>Marivirgaceae</taxon>
        <taxon>Marivirga</taxon>
    </lineage>
</organism>
<dbReference type="GO" id="GO:0005886">
    <property type="term" value="C:plasma membrane"/>
    <property type="evidence" value="ECO:0007669"/>
    <property type="project" value="TreeGrafter"/>
</dbReference>
<evidence type="ECO:0000259" key="5">
    <source>
        <dbReference type="PROSITE" id="PS50109"/>
    </source>
</evidence>
<evidence type="ECO:0000256" key="1">
    <source>
        <dbReference type="ARBA" id="ARBA00000085"/>
    </source>
</evidence>
<evidence type="ECO:0000313" key="7">
    <source>
        <dbReference type="Proteomes" id="UP000240608"/>
    </source>
</evidence>